<sequence>MPTIFKTVRPVFNFPMVYVHNNTTTTIPELYFTYEGLSIDSSLKKIKPNKVKSTAISIKNLINPKPLYMYFLDENNTKHDIVILENLSHTFIDSIHICAESINEDGSLKITSYICEKYKD</sequence>
<protein>
    <submittedName>
        <fullName evidence="1">Uncharacterized protein</fullName>
    </submittedName>
</protein>
<reference evidence="1 2" key="1">
    <citation type="submission" date="2016-11" db="EMBL/GenBank/DDBJ databases">
        <authorList>
            <person name="Jaros S."/>
            <person name="Januszkiewicz K."/>
            <person name="Wedrychowicz H."/>
        </authorList>
    </citation>
    <scope>NUCLEOTIDE SEQUENCE [LARGE SCALE GENOMIC DNA]</scope>
    <source>
        <strain evidence="1 2">DSM 21758</strain>
    </source>
</reference>
<evidence type="ECO:0000313" key="2">
    <source>
        <dbReference type="Proteomes" id="UP000184310"/>
    </source>
</evidence>
<evidence type="ECO:0000313" key="1">
    <source>
        <dbReference type="EMBL" id="SHK09486.1"/>
    </source>
</evidence>
<proteinExistence type="predicted"/>
<dbReference type="AlphaFoldDB" id="A0A1M6PNE9"/>
<dbReference type="Proteomes" id="UP000184310">
    <property type="component" value="Unassembled WGS sequence"/>
</dbReference>
<gene>
    <name evidence="1" type="ORF">SAMN02745163_03211</name>
</gene>
<accession>A0A1M6PNE9</accession>
<name>A0A1M6PNE9_9CLOT</name>
<dbReference type="RefSeq" id="WP_072990072.1">
    <property type="nucleotide sequence ID" value="NZ_FQZB01000013.1"/>
</dbReference>
<keyword evidence="2" id="KW-1185">Reference proteome</keyword>
<dbReference type="EMBL" id="FQZB01000013">
    <property type="protein sequence ID" value="SHK09486.1"/>
    <property type="molecule type" value="Genomic_DNA"/>
</dbReference>
<organism evidence="1 2">
    <name type="scientific">Clostridium cavendishii DSM 21758</name>
    <dbReference type="NCBI Taxonomy" id="1121302"/>
    <lineage>
        <taxon>Bacteria</taxon>
        <taxon>Bacillati</taxon>
        <taxon>Bacillota</taxon>
        <taxon>Clostridia</taxon>
        <taxon>Eubacteriales</taxon>
        <taxon>Clostridiaceae</taxon>
        <taxon>Clostridium</taxon>
    </lineage>
</organism>